<evidence type="ECO:0000313" key="2">
    <source>
        <dbReference type="Proteomes" id="UP000814033"/>
    </source>
</evidence>
<reference evidence="1" key="2">
    <citation type="journal article" date="2022" name="New Phytol.">
        <title>Evolutionary transition to the ectomycorrhizal habit in the genomes of a hyperdiverse lineage of mushroom-forming fungi.</title>
        <authorList>
            <person name="Looney B."/>
            <person name="Miyauchi S."/>
            <person name="Morin E."/>
            <person name="Drula E."/>
            <person name="Courty P.E."/>
            <person name="Kohler A."/>
            <person name="Kuo A."/>
            <person name="LaButti K."/>
            <person name="Pangilinan J."/>
            <person name="Lipzen A."/>
            <person name="Riley R."/>
            <person name="Andreopoulos W."/>
            <person name="He G."/>
            <person name="Johnson J."/>
            <person name="Nolan M."/>
            <person name="Tritt A."/>
            <person name="Barry K.W."/>
            <person name="Grigoriev I.V."/>
            <person name="Nagy L.G."/>
            <person name="Hibbett D."/>
            <person name="Henrissat B."/>
            <person name="Matheny P.B."/>
            <person name="Labbe J."/>
            <person name="Martin F.M."/>
        </authorList>
    </citation>
    <scope>NUCLEOTIDE SEQUENCE</scope>
    <source>
        <strain evidence="1">FP105234-sp</strain>
    </source>
</reference>
<accession>A0ACB8RY16</accession>
<proteinExistence type="predicted"/>
<evidence type="ECO:0000313" key="1">
    <source>
        <dbReference type="EMBL" id="KAI0048820.1"/>
    </source>
</evidence>
<comment type="caution">
    <text evidence="1">The sequence shown here is derived from an EMBL/GenBank/DDBJ whole genome shotgun (WGS) entry which is preliminary data.</text>
</comment>
<protein>
    <submittedName>
        <fullName evidence="1">Uncharacterized protein</fullName>
    </submittedName>
</protein>
<name>A0ACB8RY16_9AGAM</name>
<reference evidence="1" key="1">
    <citation type="submission" date="2021-02" db="EMBL/GenBank/DDBJ databases">
        <authorList>
            <consortium name="DOE Joint Genome Institute"/>
            <person name="Ahrendt S."/>
            <person name="Looney B.P."/>
            <person name="Miyauchi S."/>
            <person name="Morin E."/>
            <person name="Drula E."/>
            <person name="Courty P.E."/>
            <person name="Chicoki N."/>
            <person name="Fauchery L."/>
            <person name="Kohler A."/>
            <person name="Kuo A."/>
            <person name="Labutti K."/>
            <person name="Pangilinan J."/>
            <person name="Lipzen A."/>
            <person name="Riley R."/>
            <person name="Andreopoulos W."/>
            <person name="He G."/>
            <person name="Johnson J."/>
            <person name="Barry K.W."/>
            <person name="Grigoriev I.V."/>
            <person name="Nagy L."/>
            <person name="Hibbett D."/>
            <person name="Henrissat B."/>
            <person name="Matheny P.B."/>
            <person name="Labbe J."/>
            <person name="Martin F."/>
        </authorList>
    </citation>
    <scope>NUCLEOTIDE SEQUENCE</scope>
    <source>
        <strain evidence="1">FP105234-sp</strain>
    </source>
</reference>
<dbReference type="Proteomes" id="UP000814033">
    <property type="component" value="Unassembled WGS sequence"/>
</dbReference>
<sequence length="243" mass="26110">MLNLNEFCSSRALVLITDELASPADFLLHQLVIGHLKGRPSNKCVVASPSGDLDRWKAVSLRSGIDVAQKLEDKSFAFLSLGEAITPSTDGAEHVVLSAVLGSIREAVEGAGTGQGVMVILDDTAILEWIGHSTAVITRFCRSLVSLCTRVNASLIIRHHVVNPEEPDPVLRTLFQLCSYHVEVRPLSSGKSGAVSGQQVAIHAGASLDSDPKREIPRGQALQYRLNDYNAVYFERGTGAAVL</sequence>
<dbReference type="EMBL" id="MU275881">
    <property type="protein sequence ID" value="KAI0048820.1"/>
    <property type="molecule type" value="Genomic_DNA"/>
</dbReference>
<organism evidence="1 2">
    <name type="scientific">Auriscalpium vulgare</name>
    <dbReference type="NCBI Taxonomy" id="40419"/>
    <lineage>
        <taxon>Eukaryota</taxon>
        <taxon>Fungi</taxon>
        <taxon>Dikarya</taxon>
        <taxon>Basidiomycota</taxon>
        <taxon>Agaricomycotina</taxon>
        <taxon>Agaricomycetes</taxon>
        <taxon>Russulales</taxon>
        <taxon>Auriscalpiaceae</taxon>
        <taxon>Auriscalpium</taxon>
    </lineage>
</organism>
<keyword evidence="2" id="KW-1185">Reference proteome</keyword>
<gene>
    <name evidence="1" type="ORF">FA95DRAFT_1490308</name>
</gene>